<dbReference type="Proteomes" id="UP000233469">
    <property type="component" value="Unassembled WGS sequence"/>
</dbReference>
<feature type="compositionally biased region" description="Acidic residues" evidence="1">
    <location>
        <begin position="85"/>
        <end position="100"/>
    </location>
</feature>
<name>A0A2N1NDF5_9GLOM</name>
<dbReference type="AlphaFoldDB" id="A0A2N1NDF5"/>
<feature type="region of interest" description="Disordered" evidence="1">
    <location>
        <begin position="57"/>
        <end position="138"/>
    </location>
</feature>
<sequence length="166" mass="19747">MDKIVKFVILTCFKILKKVRVGCGEQDLGNVPTGYLIRYWTLELEISFNERRISEAGNGRRGKIEDKNRDEDENEDQDKDKDKNEDEGEDKDEVDDEYEEEKAKEENGSFEEIHDKSGDERDEDNEYDNENNKDKKSNKERSFVWFHFEKFIDVHGVKWAKCNYCK</sequence>
<evidence type="ECO:0000313" key="3">
    <source>
        <dbReference type="Proteomes" id="UP000233469"/>
    </source>
</evidence>
<evidence type="ECO:0008006" key="4">
    <source>
        <dbReference type="Google" id="ProtNLM"/>
    </source>
</evidence>
<accession>A0A2N1NDF5</accession>
<gene>
    <name evidence="2" type="ORF">RhiirC2_865303</name>
</gene>
<comment type="caution">
    <text evidence="2">The sequence shown here is derived from an EMBL/GenBank/DDBJ whole genome shotgun (WGS) entry which is preliminary data.</text>
</comment>
<protein>
    <recommendedName>
        <fullName evidence="4">BED-type domain-containing protein</fullName>
    </recommendedName>
</protein>
<evidence type="ECO:0000256" key="1">
    <source>
        <dbReference type="SAM" id="MobiDB-lite"/>
    </source>
</evidence>
<feature type="compositionally biased region" description="Acidic residues" evidence="1">
    <location>
        <begin position="120"/>
        <end position="129"/>
    </location>
</feature>
<reference evidence="2 3" key="2">
    <citation type="submission" date="2017-10" db="EMBL/GenBank/DDBJ databases">
        <title>Extensive intraspecific genome diversity in a model arbuscular mycorrhizal fungus.</title>
        <authorList>
            <person name="Chen E.C.H."/>
            <person name="Morin E."/>
            <person name="Baudet D."/>
            <person name="Noel J."/>
            <person name="Ndikumana S."/>
            <person name="Charron P."/>
            <person name="St-Onge C."/>
            <person name="Giorgi J."/>
            <person name="Grigoriev I.V."/>
            <person name="Roux C."/>
            <person name="Martin F.M."/>
            <person name="Corradi N."/>
        </authorList>
    </citation>
    <scope>NUCLEOTIDE SEQUENCE [LARGE SCALE GENOMIC DNA]</scope>
    <source>
        <strain evidence="2 3">C2</strain>
    </source>
</reference>
<evidence type="ECO:0000313" key="2">
    <source>
        <dbReference type="EMBL" id="PKK71957.1"/>
    </source>
</evidence>
<dbReference type="EMBL" id="LLXL01000472">
    <property type="protein sequence ID" value="PKK71957.1"/>
    <property type="molecule type" value="Genomic_DNA"/>
</dbReference>
<feature type="compositionally biased region" description="Basic and acidic residues" evidence="1">
    <location>
        <begin position="101"/>
        <end position="119"/>
    </location>
</feature>
<organism evidence="2 3">
    <name type="scientific">Rhizophagus irregularis</name>
    <dbReference type="NCBI Taxonomy" id="588596"/>
    <lineage>
        <taxon>Eukaryota</taxon>
        <taxon>Fungi</taxon>
        <taxon>Fungi incertae sedis</taxon>
        <taxon>Mucoromycota</taxon>
        <taxon>Glomeromycotina</taxon>
        <taxon>Glomeromycetes</taxon>
        <taxon>Glomerales</taxon>
        <taxon>Glomeraceae</taxon>
        <taxon>Rhizophagus</taxon>
    </lineage>
</organism>
<proteinExistence type="predicted"/>
<reference evidence="2 3" key="1">
    <citation type="submission" date="2016-04" db="EMBL/GenBank/DDBJ databases">
        <title>Genome analyses suggest a sexual origin of heterokaryosis in a supposedly ancient asexual fungus.</title>
        <authorList>
            <person name="Ropars J."/>
            <person name="Sedzielewska K."/>
            <person name="Noel J."/>
            <person name="Charron P."/>
            <person name="Farinelli L."/>
            <person name="Marton T."/>
            <person name="Kruger M."/>
            <person name="Pelin A."/>
            <person name="Brachmann A."/>
            <person name="Corradi N."/>
        </authorList>
    </citation>
    <scope>NUCLEOTIDE SEQUENCE [LARGE SCALE GENOMIC DNA]</scope>
    <source>
        <strain evidence="2 3">C2</strain>
    </source>
</reference>